<comment type="caution">
    <text evidence="1">The sequence shown here is derived from an EMBL/GenBank/DDBJ whole genome shotgun (WGS) entry which is preliminary data.</text>
</comment>
<evidence type="ECO:0000313" key="1">
    <source>
        <dbReference type="EMBL" id="KAA0162017.1"/>
    </source>
</evidence>
<proteinExistence type="predicted"/>
<organism evidence="1 2">
    <name type="scientific">Cafeteria roenbergensis</name>
    <name type="common">Marine flagellate</name>
    <dbReference type="NCBI Taxonomy" id="33653"/>
    <lineage>
        <taxon>Eukaryota</taxon>
        <taxon>Sar</taxon>
        <taxon>Stramenopiles</taxon>
        <taxon>Bigyra</taxon>
        <taxon>Opalozoa</taxon>
        <taxon>Bicosoecida</taxon>
        <taxon>Cafeteriaceae</taxon>
        <taxon>Cafeteria</taxon>
    </lineage>
</organism>
<dbReference type="Proteomes" id="UP000322899">
    <property type="component" value="Unassembled WGS sequence"/>
</dbReference>
<reference evidence="1 2" key="1">
    <citation type="submission" date="2019-07" db="EMBL/GenBank/DDBJ databases">
        <title>Genomes of Cafeteria roenbergensis.</title>
        <authorList>
            <person name="Fischer M.G."/>
            <person name="Hackl T."/>
            <person name="Roman M."/>
        </authorList>
    </citation>
    <scope>NUCLEOTIDE SEQUENCE [LARGE SCALE GENOMIC DNA]</scope>
    <source>
        <strain evidence="1 2">E4-10P</strain>
    </source>
</reference>
<name>A0A5A8DBT6_CAFRO</name>
<dbReference type="EMBL" id="VLTO01000129">
    <property type="protein sequence ID" value="KAA0162017.1"/>
    <property type="molecule type" value="Genomic_DNA"/>
</dbReference>
<evidence type="ECO:0008006" key="3">
    <source>
        <dbReference type="Google" id="ProtNLM"/>
    </source>
</evidence>
<dbReference type="AlphaFoldDB" id="A0A5A8DBT6"/>
<evidence type="ECO:0000313" key="2">
    <source>
        <dbReference type="Proteomes" id="UP000322899"/>
    </source>
</evidence>
<accession>A0A5A8DBT6</accession>
<protein>
    <recommendedName>
        <fullName evidence="3">IPT/TIG domain-containing protein</fullName>
    </recommendedName>
</protein>
<sequence length="264" mass="27237">MVFKGSPTALNFENVAARAFELTAVVTDSASNAVRRTGPGGVAWDVDVDPATAAVPNMYNGKIVDWRATHGTMDALSTGFAPPVVTSALIADASAAAFATQGGQRFVVRGQNFGPAFYARSSADGTGVESVPVTPIVRYGPVTGTENRAVDCAFVEGHTAIACNSVPGVGAGLKFVVSADGQSSEVFTSSLAYSPPTIWRVSQLVLATQGGDEVTLFGDNFGPIGTAPSSPSTTTTSRWPCCLTASRRTGAWRARSPWTLPTAG</sequence>
<gene>
    <name evidence="1" type="ORF">FNF27_08107</name>
</gene>